<dbReference type="Gene3D" id="3.40.720.10">
    <property type="entry name" value="Alkaline Phosphatase, subunit A"/>
    <property type="match status" value="1"/>
</dbReference>
<dbReference type="CDD" id="cd16034">
    <property type="entry name" value="sulfatase_like"/>
    <property type="match status" value="1"/>
</dbReference>
<dbReference type="Proteomes" id="UP001301442">
    <property type="component" value="Chromosome"/>
</dbReference>
<evidence type="ECO:0000313" key="7">
    <source>
        <dbReference type="EMBL" id="WOH36620.1"/>
    </source>
</evidence>
<feature type="domain" description="Sulfatase N-terminal" evidence="6">
    <location>
        <begin position="38"/>
        <end position="382"/>
    </location>
</feature>
<keyword evidence="4" id="KW-0106">Calcium</keyword>
<keyword evidence="8" id="KW-1185">Reference proteome</keyword>
<dbReference type="PANTHER" id="PTHR42693">
    <property type="entry name" value="ARYLSULFATASE FAMILY MEMBER"/>
    <property type="match status" value="1"/>
</dbReference>
<organism evidence="7 8">
    <name type="scientific">Thalassotalea fonticola</name>
    <dbReference type="NCBI Taxonomy" id="3065649"/>
    <lineage>
        <taxon>Bacteria</taxon>
        <taxon>Pseudomonadati</taxon>
        <taxon>Pseudomonadota</taxon>
        <taxon>Gammaproteobacteria</taxon>
        <taxon>Alteromonadales</taxon>
        <taxon>Colwelliaceae</taxon>
        <taxon>Thalassotalea</taxon>
    </lineage>
</organism>
<dbReference type="InterPro" id="IPR024607">
    <property type="entry name" value="Sulfatase_CS"/>
</dbReference>
<dbReference type="InterPro" id="IPR000917">
    <property type="entry name" value="Sulfatase_N"/>
</dbReference>
<evidence type="ECO:0000256" key="5">
    <source>
        <dbReference type="SAM" id="SignalP"/>
    </source>
</evidence>
<dbReference type="RefSeq" id="WP_348395432.1">
    <property type="nucleotide sequence ID" value="NZ_CP136600.1"/>
</dbReference>
<evidence type="ECO:0000256" key="4">
    <source>
        <dbReference type="ARBA" id="ARBA00022837"/>
    </source>
</evidence>
<accession>A0ABZ0GM40</accession>
<evidence type="ECO:0000256" key="1">
    <source>
        <dbReference type="ARBA" id="ARBA00008779"/>
    </source>
</evidence>
<protein>
    <submittedName>
        <fullName evidence="7">Sulfatase</fullName>
    </submittedName>
</protein>
<evidence type="ECO:0000256" key="3">
    <source>
        <dbReference type="ARBA" id="ARBA00022801"/>
    </source>
</evidence>
<keyword evidence="2" id="KW-0479">Metal-binding</keyword>
<feature type="signal peptide" evidence="5">
    <location>
        <begin position="1"/>
        <end position="25"/>
    </location>
</feature>
<gene>
    <name evidence="7" type="ORF">RI844_14750</name>
</gene>
<comment type="similarity">
    <text evidence="1">Belongs to the sulfatase family.</text>
</comment>
<reference evidence="7 8" key="1">
    <citation type="submission" date="2023-09" db="EMBL/GenBank/DDBJ databases">
        <authorList>
            <person name="Qi X."/>
        </authorList>
    </citation>
    <scope>NUCLEOTIDE SEQUENCE [LARGE SCALE GENOMIC DNA]</scope>
    <source>
        <strain evidence="7 8">S1-1</strain>
    </source>
</reference>
<dbReference type="PROSITE" id="PS00149">
    <property type="entry name" value="SULFATASE_2"/>
    <property type="match status" value="1"/>
</dbReference>
<dbReference type="EMBL" id="CP136600">
    <property type="protein sequence ID" value="WOH36620.1"/>
    <property type="molecule type" value="Genomic_DNA"/>
</dbReference>
<keyword evidence="3" id="KW-0378">Hydrolase</keyword>
<evidence type="ECO:0000313" key="8">
    <source>
        <dbReference type="Proteomes" id="UP001301442"/>
    </source>
</evidence>
<name>A0ABZ0GM40_9GAMM</name>
<evidence type="ECO:0000256" key="2">
    <source>
        <dbReference type="ARBA" id="ARBA00022723"/>
    </source>
</evidence>
<dbReference type="Pfam" id="PF00884">
    <property type="entry name" value="Sulfatase"/>
    <property type="match status" value="1"/>
</dbReference>
<keyword evidence="5" id="KW-0732">Signal</keyword>
<evidence type="ECO:0000259" key="6">
    <source>
        <dbReference type="Pfam" id="PF00884"/>
    </source>
</evidence>
<feature type="chain" id="PRO_5045427320" evidence="5">
    <location>
        <begin position="26"/>
        <end position="502"/>
    </location>
</feature>
<dbReference type="InterPro" id="IPR050738">
    <property type="entry name" value="Sulfatase"/>
</dbReference>
<dbReference type="SUPFAM" id="SSF53649">
    <property type="entry name" value="Alkaline phosphatase-like"/>
    <property type="match status" value="1"/>
</dbReference>
<sequence length="502" mass="56765">MIKKIILSCTITTLVTTSLLSSAFAASKRSEKDKAERPNVVVIMTDEHNFRTLGAYRKLMSKEQGEMWGKEVVETPNIDWLADNGAIATSFYSSAPVCTPARGSFFSGMYPQNNGAVQNNVPLREDAITFAHILKDKGYATGYIGKWHLDGGAKPLWAPERSFGFDDNRYMYNRGHWKQFVDTETGSKIAATNEKGKPTYSAKGADSRSFSTDYQFGKVINFIDTNRDKPFLMMLSLSDPHGPDTVRSPYDTMYQDIEFQRPRTQLVDADKAPIWAQPSGSKKAPNMKNYYGMVKLIDDSMARLYAELRHENLMENTIIVFTSDHGDLKGEHGRQNKGNPFEGSARIPFLVYYPSKIPAKTVIPQALTTVDFQQTLLGLIGVNPSGNEEGRDATPLLSKVKDASKQWQDIAFMRQSSKTGEGWLTAITERYKLVYNPEGEPWLFDLEKDPDELINFYKQPAYKEQVRFMATEMKNYAMQRNDIFLLDNEHMTKQVNSAINAK</sequence>
<proteinExistence type="inferred from homology"/>
<dbReference type="PANTHER" id="PTHR42693:SF53">
    <property type="entry name" value="ENDO-4-O-SULFATASE"/>
    <property type="match status" value="1"/>
</dbReference>
<dbReference type="InterPro" id="IPR017850">
    <property type="entry name" value="Alkaline_phosphatase_core_sf"/>
</dbReference>